<evidence type="ECO:0000256" key="4">
    <source>
        <dbReference type="ARBA" id="ARBA00022737"/>
    </source>
</evidence>
<feature type="binding site" evidence="12">
    <location>
        <position position="287"/>
    </location>
    <ligand>
        <name>a protein</name>
        <dbReference type="ChEBI" id="CHEBI:16541"/>
    </ligand>
    <ligandPart>
        <name>C-terminal Xaa-(2S)-2-hydroxyglycine residue</name>
        <dbReference type="ChEBI" id="CHEBI:142768"/>
    </ligandPart>
</feature>
<feature type="binding site" evidence="13">
    <location>
        <position position="370"/>
    </location>
    <ligand>
        <name>Ca(2+)</name>
        <dbReference type="ChEBI" id="CHEBI:29108"/>
        <note>structural</note>
    </ligand>
</feature>
<feature type="binding site" evidence="13">
    <location>
        <position position="369"/>
    </location>
    <ligand>
        <name>Zn(2+)</name>
        <dbReference type="ChEBI" id="CHEBI:29105"/>
        <note>catalytic</note>
    </ligand>
</feature>
<feature type="binding site" evidence="13">
    <location>
        <position position="271"/>
    </location>
    <ligand>
        <name>Zn(2+)</name>
        <dbReference type="ChEBI" id="CHEBI:29105"/>
        <note>catalytic</note>
    </ligand>
</feature>
<dbReference type="Gene3D" id="2.120.10.30">
    <property type="entry name" value="TolB, C-terminal domain"/>
    <property type="match status" value="1"/>
</dbReference>
<feature type="binding site" evidence="13">
    <location>
        <position position="163"/>
    </location>
    <ligand>
        <name>Zn(2+)</name>
        <dbReference type="ChEBI" id="CHEBI:29105"/>
        <note>catalytic</note>
    </ligand>
</feature>
<feature type="binding site" evidence="13">
    <location>
        <position position="98"/>
    </location>
    <ligand>
        <name>Ca(2+)</name>
        <dbReference type="ChEBI" id="CHEBI:29108"/>
        <note>structural</note>
    </ligand>
</feature>
<dbReference type="PANTHER" id="PTHR10680:SF36">
    <property type="entry name" value="PEPTIDYL-ALPHA-HYDROXYGLYCINE ALPHA-AMIDATING LYASE 1"/>
    <property type="match status" value="1"/>
</dbReference>
<evidence type="ECO:0000256" key="13">
    <source>
        <dbReference type="PIRSR" id="PIRSR600720-2"/>
    </source>
</evidence>
<dbReference type="FunFam" id="2.120.10.30:FF:000054">
    <property type="entry name" value="Peptidyl-alpha-hydroxyglycine alpha-amidating lyase 1"/>
    <property type="match status" value="1"/>
</dbReference>
<evidence type="ECO:0000256" key="17">
    <source>
        <dbReference type="SAM" id="SignalP"/>
    </source>
</evidence>
<comment type="function">
    <text evidence="10">Peptidyl-alpha-hydroxylglycine alpha-amidating lyase that catalyzes an essential reaction in C-terminal alpha-amidation of peptides. Mediates the dismutation of the unstable peptidyl(2-hydroxyglycine) intermediate to glyoxylate and the corresponding desglycine peptide amide. C-terminal amidation of peptides such as neuropeptides is essential for full biological activity.</text>
</comment>
<evidence type="ECO:0000256" key="3">
    <source>
        <dbReference type="ARBA" id="ARBA00022729"/>
    </source>
</evidence>
<keyword evidence="19" id="KW-1185">Reference proteome</keyword>
<dbReference type="EC" id="4.3.2.5" evidence="1"/>
<dbReference type="GO" id="GO:0046872">
    <property type="term" value="F:metal ion binding"/>
    <property type="evidence" value="ECO:0007669"/>
    <property type="project" value="UniProtKB-KW"/>
</dbReference>
<sequence length="483" mass="53953">MLRTICFASVVLVLAAFPLSIESQQNVAEHYLPPYDNPMITAERFKKILQESPITRWSATTKSSSKDTKEEPVKLNTTYTYRPEWPDPSRKLGTVSAVSFDKDGNVVVFHRVDRIWTGRTFNYANLYQEKSLGPITKNTIIAFDRKTGKVVYECGKNLFYMPHGLTVDHENNIWVTDVALHQVMKLSPKCSSDKPLLVLGTAFSPGIVKKFCKPTAVAVLPNGDFFISDGYCNSRILKLSKEGDIILTWGENSFQGDAHEVAPPNFFAIPHGLTLTKDAELLCVADRENGRVQCFHTSNGTFHSQYHSNTVGDRLFGVGYAPISGGQLFVVNGPENKNNHEVQGYIIDMSTKQVLSKFGPNGSQFSNPHDLAVSEDGSEIYVAELDPPRIHKFVYKNAALSDQIRGDEGEFDEFVVSKQRRRGCLLYGTHKRRHAWDFPTVKTDGFKLGSLLDRKHGFEKLDQNASDEDPDASTSILSSAQFA</sequence>
<feature type="compositionally biased region" description="Polar residues" evidence="16">
    <location>
        <begin position="472"/>
        <end position="483"/>
    </location>
</feature>
<evidence type="ECO:0000256" key="6">
    <source>
        <dbReference type="ARBA" id="ARBA00023157"/>
    </source>
</evidence>
<feature type="binding site" evidence="12">
    <location>
        <position position="111"/>
    </location>
    <ligand>
        <name>a protein</name>
        <dbReference type="ChEBI" id="CHEBI:16541"/>
    </ligand>
    <ligandPart>
        <name>C-terminal Xaa-(2S)-2-hydroxyglycine residue</name>
        <dbReference type="ChEBI" id="CHEBI:142768"/>
    </ligandPart>
</feature>
<feature type="disulfide bond" evidence="14">
    <location>
        <begin position="283"/>
        <end position="294"/>
    </location>
</feature>
<feature type="binding site" evidence="13">
    <location>
        <position position="165"/>
    </location>
    <ligand>
        <name>Ca(2+)</name>
        <dbReference type="ChEBI" id="CHEBI:29108"/>
        <note>structural</note>
    </ligand>
</feature>
<evidence type="ECO:0000313" key="18">
    <source>
        <dbReference type="EMBL" id="CAD7077377.1"/>
    </source>
</evidence>
<keyword evidence="7" id="KW-0325">Glycoprotein</keyword>
<feature type="repeat" description="NHL" evidence="15">
    <location>
        <begin position="352"/>
        <end position="396"/>
    </location>
</feature>
<evidence type="ECO:0000256" key="2">
    <source>
        <dbReference type="ARBA" id="ARBA00022723"/>
    </source>
</evidence>
<dbReference type="Proteomes" id="UP000594454">
    <property type="component" value="Chromosome 1"/>
</dbReference>
<feature type="repeat" description="NHL" evidence="15">
    <location>
        <begin position="211"/>
        <end position="242"/>
    </location>
</feature>
<dbReference type="GO" id="GO:0004598">
    <property type="term" value="F:peptidylamidoglycolate lyase activity"/>
    <property type="evidence" value="ECO:0007669"/>
    <property type="project" value="UniProtKB-EC"/>
</dbReference>
<evidence type="ECO:0000256" key="9">
    <source>
        <dbReference type="ARBA" id="ARBA00050393"/>
    </source>
</evidence>
<comment type="cofactor">
    <cofactor evidence="13">
        <name>Zn(2+)</name>
        <dbReference type="ChEBI" id="CHEBI:29105"/>
    </cofactor>
    <text evidence="13">Binds one Zn(2+) ion per subunit.</text>
</comment>
<organism evidence="18 19">
    <name type="scientific">Hermetia illucens</name>
    <name type="common">Black soldier fly</name>
    <dbReference type="NCBI Taxonomy" id="343691"/>
    <lineage>
        <taxon>Eukaryota</taxon>
        <taxon>Metazoa</taxon>
        <taxon>Ecdysozoa</taxon>
        <taxon>Arthropoda</taxon>
        <taxon>Hexapoda</taxon>
        <taxon>Insecta</taxon>
        <taxon>Pterygota</taxon>
        <taxon>Neoptera</taxon>
        <taxon>Endopterygota</taxon>
        <taxon>Diptera</taxon>
        <taxon>Brachycera</taxon>
        <taxon>Stratiomyomorpha</taxon>
        <taxon>Stratiomyidae</taxon>
        <taxon>Hermetiinae</taxon>
        <taxon>Hermetia</taxon>
    </lineage>
</organism>
<evidence type="ECO:0000313" key="19">
    <source>
        <dbReference type="Proteomes" id="UP000594454"/>
    </source>
</evidence>
<dbReference type="InterPro" id="IPR000720">
    <property type="entry name" value="PHM/PAL"/>
</dbReference>
<comment type="similarity">
    <text evidence="11">Belongs to the peptidyl-alpha-hydroxyglycine alpha-amidating lyase family.</text>
</comment>
<feature type="repeat" description="NHL" evidence="15">
    <location>
        <begin position="148"/>
        <end position="189"/>
    </location>
</feature>
<name>A0A7R8UAV3_HERIL</name>
<evidence type="ECO:0000256" key="1">
    <source>
        <dbReference type="ARBA" id="ARBA00012343"/>
    </source>
</evidence>
<feature type="region of interest" description="Disordered" evidence="16">
    <location>
        <begin position="461"/>
        <end position="483"/>
    </location>
</feature>
<comment type="catalytic activity">
    <reaction evidence="9">
        <text>a [peptide]-C-terminal (2S)-2-hydroxyglycine = a [peptide]-C-terminal amide + glyoxylate</text>
        <dbReference type="Rhea" id="RHEA:20924"/>
        <dbReference type="Rhea" id="RHEA-COMP:13485"/>
        <dbReference type="Rhea" id="RHEA-COMP:15321"/>
        <dbReference type="ChEBI" id="CHEBI:36655"/>
        <dbReference type="ChEBI" id="CHEBI:137001"/>
        <dbReference type="ChEBI" id="CHEBI:142768"/>
        <dbReference type="EC" id="4.3.2.5"/>
    </reaction>
    <physiologicalReaction direction="left-to-right" evidence="9">
        <dbReference type="Rhea" id="RHEA:20925"/>
    </physiologicalReaction>
</comment>
<evidence type="ECO:0000256" key="5">
    <source>
        <dbReference type="ARBA" id="ARBA00022833"/>
    </source>
</evidence>
<keyword evidence="4" id="KW-0677">Repeat</keyword>
<proteinExistence type="inferred from homology"/>
<evidence type="ECO:0000256" key="8">
    <source>
        <dbReference type="ARBA" id="ARBA00023239"/>
    </source>
</evidence>
<evidence type="ECO:0000256" key="10">
    <source>
        <dbReference type="ARBA" id="ARBA00057118"/>
    </source>
</evidence>
<keyword evidence="13" id="KW-0106">Calcium</keyword>
<keyword evidence="6 14" id="KW-1015">Disulfide bond</keyword>
<feature type="disulfide bond" evidence="14">
    <location>
        <begin position="212"/>
        <end position="232"/>
    </location>
</feature>
<evidence type="ECO:0000256" key="14">
    <source>
        <dbReference type="PIRSR" id="PIRSR600720-3"/>
    </source>
</evidence>
<keyword evidence="2 13" id="KW-0479">Metal-binding</keyword>
<dbReference type="Pfam" id="PF01436">
    <property type="entry name" value="NHL"/>
    <property type="match status" value="2"/>
</dbReference>
<dbReference type="GO" id="GO:0016020">
    <property type="term" value="C:membrane"/>
    <property type="evidence" value="ECO:0007669"/>
    <property type="project" value="InterPro"/>
</dbReference>
<dbReference type="GO" id="GO:0006518">
    <property type="term" value="P:peptide metabolic process"/>
    <property type="evidence" value="ECO:0007669"/>
    <property type="project" value="InterPro"/>
</dbReference>
<evidence type="ECO:0000256" key="7">
    <source>
        <dbReference type="ARBA" id="ARBA00023180"/>
    </source>
</evidence>
<feature type="chain" id="PRO_5031426237" description="peptidylamidoglycolate lyase" evidence="17">
    <location>
        <begin position="24"/>
        <end position="483"/>
    </location>
</feature>
<keyword evidence="3 17" id="KW-0732">Signal</keyword>
<dbReference type="PRINTS" id="PR00790">
    <property type="entry name" value="PAMONOXGNASE"/>
</dbReference>
<dbReference type="EMBL" id="LR899009">
    <property type="protein sequence ID" value="CAD7077377.1"/>
    <property type="molecule type" value="Genomic_DNA"/>
</dbReference>
<feature type="binding site" evidence="12">
    <location>
        <position position="231"/>
    </location>
    <ligand>
        <name>a protein</name>
        <dbReference type="ChEBI" id="CHEBI:16541"/>
    </ligand>
    <ligandPart>
        <name>C-terminal Xaa-(2S)-2-hydroxyglycine residue</name>
        <dbReference type="ChEBI" id="CHEBI:142768"/>
    </ligandPart>
</feature>
<dbReference type="OrthoDB" id="10018185at2759"/>
<dbReference type="PROSITE" id="PS51125">
    <property type="entry name" value="NHL"/>
    <property type="match status" value="4"/>
</dbReference>
<keyword evidence="8" id="KW-0456">Lyase</keyword>
<gene>
    <name evidence="18" type="ORF">HERILL_LOCUS730</name>
</gene>
<dbReference type="GO" id="GO:0005576">
    <property type="term" value="C:extracellular region"/>
    <property type="evidence" value="ECO:0007669"/>
    <property type="project" value="TreeGrafter"/>
</dbReference>
<evidence type="ECO:0000256" key="11">
    <source>
        <dbReference type="ARBA" id="ARBA00061296"/>
    </source>
</evidence>
<protein>
    <recommendedName>
        <fullName evidence="1">peptidylamidoglycolate lyase</fullName>
        <ecNumber evidence="1">4.3.2.5</ecNumber>
    </recommendedName>
</protein>
<dbReference type="PANTHER" id="PTHR10680">
    <property type="entry name" value="PEPTIDYL-GLYCINE ALPHA-AMIDATING MONOOXYGENASE"/>
    <property type="match status" value="1"/>
</dbReference>
<accession>A0A7R8UAV3</accession>
<dbReference type="InterPro" id="IPR011042">
    <property type="entry name" value="6-blade_b-propeller_TolB-like"/>
</dbReference>
<dbReference type="InterPro" id="IPR001258">
    <property type="entry name" value="NHL_repeat"/>
</dbReference>
<dbReference type="AlphaFoldDB" id="A0A7R8UAV3"/>
<feature type="repeat" description="NHL" evidence="15">
    <location>
        <begin position="267"/>
        <end position="298"/>
    </location>
</feature>
<evidence type="ECO:0000256" key="16">
    <source>
        <dbReference type="SAM" id="MobiDB-lite"/>
    </source>
</evidence>
<evidence type="ECO:0000256" key="15">
    <source>
        <dbReference type="PROSITE-ProRule" id="PRU00504"/>
    </source>
</evidence>
<reference evidence="18 19" key="1">
    <citation type="submission" date="2020-11" db="EMBL/GenBank/DDBJ databases">
        <authorList>
            <person name="Wallbank WR R."/>
            <person name="Pardo Diaz C."/>
            <person name="Kozak K."/>
            <person name="Martin S."/>
            <person name="Jiggins C."/>
            <person name="Moest M."/>
            <person name="Warren A I."/>
            <person name="Generalovic N T."/>
            <person name="Byers J.R.P. K."/>
            <person name="Montejo-Kovacevich G."/>
            <person name="Yen C E."/>
        </authorList>
    </citation>
    <scope>NUCLEOTIDE SEQUENCE [LARGE SCALE GENOMIC DNA]</scope>
</reference>
<dbReference type="SUPFAM" id="SSF101898">
    <property type="entry name" value="NHL repeat"/>
    <property type="match status" value="1"/>
</dbReference>
<feature type="signal peptide" evidence="17">
    <location>
        <begin position="1"/>
        <end position="23"/>
    </location>
</feature>
<keyword evidence="5 13" id="KW-0862">Zinc</keyword>
<evidence type="ECO:0000256" key="12">
    <source>
        <dbReference type="PIRSR" id="PIRSR600720-1"/>
    </source>
</evidence>
<dbReference type="CDD" id="cd14958">
    <property type="entry name" value="NHL_PAL_like"/>
    <property type="match status" value="1"/>
</dbReference>